<keyword evidence="13" id="KW-1185">Reference proteome</keyword>
<dbReference type="Pfam" id="PF00133">
    <property type="entry name" value="tRNA-synt_1"/>
    <property type="match status" value="2"/>
</dbReference>
<sequence length="1040" mass="118870">MSNKREKSNEENQLWQSRVDELKGYEQEINKTWEDQKIYEVDAPETGSNEDHYMITFPFPYMNGRLHLGHLFTISKAEFAVRYQRMKGKKALFPFAFHCTGMPIKASADKLKRELETGHAIKAADSSKALKSKMASKTEKNASQVEIMKHIGVPENEIPEFVDPLKWLHYFPPYGVKDMKQFGAAVDWRRSFITTDVNPYFDAFVKWQFRILKEKGYVVKDKRPTICDPSNDQPCMDHDRSSGEGVQPTNYTLIKMQLVDPVKVDERFSQCGDAKVFLLAATLRPETMIGQTNYWVKPGETYDVVKAKNLNEYYVAGTRCVQNLIAQEYVEKADPIFELESNKLFGAECTTPSIKGAIRGFPLEGILMTKGTGIVTCVASDAPADLQGILDLKKNKPMREKYGINLDWFNFEIVKIINSPKYGDFAAEATIKEVDADPAFKKATKAEKLEEAKHRAYMDGFNNGTMIYGPFEGKPVKEAKELAKKQMIAEGSAIDYYEPDTTVIARTGAECVVCLMDQWYLLYGTPEWKQQVVDHFATMECYHPEIREKFKACFDWLSAWACSRQYGLGTRLPFDEQYLIDSLSDSTIYTAFYTISHLLQGDLEGSKPGICGIKPELVNDDFFNYVFRDGPMPTTIPEDLLKKCKREFEFFYPCSCRVSGKDLVTNHLTMWLYNHAAVFDPKYYPLAVRANGFLNLNNKKMSKSEGNFLTVVESIEKYSVSATRIALADAGDGSADANFTDITAKGAMARLFNLINVIKFPPQESRNEIENFFDKLFDAKLAKIITDTDNAYAKMAYKDALKACFFDLQNAWSDYNSSLEGVPISSILREKYINYSLLLLTPIAPQFTDYCWTKLLGHEKSIVLEPFPSSWSYDGRLFFEERFLQKTYKTIGFRIKKGKQLNTAAVFIKNDFTEVQLHVLAILRKHWDQKNNQFDDQTVMKEIQADEVLSKANKKEYMAFLNFYKEAVPEFGPFLLADKPEINQVELCNNNKSWFTKQLSAQGITNLEFYDSVPEGDLWDKTIVEQAQVYIPTANVILVQ</sequence>
<proteinExistence type="inferred from homology"/>
<dbReference type="PANTHER" id="PTHR45794">
    <property type="entry name" value="LEUCYL-TRNA SYNTHETASE"/>
    <property type="match status" value="1"/>
</dbReference>
<evidence type="ECO:0000256" key="7">
    <source>
        <dbReference type="ARBA" id="ARBA00023146"/>
    </source>
</evidence>
<dbReference type="InterPro" id="IPR002300">
    <property type="entry name" value="aa-tRNA-synth_Ia"/>
</dbReference>
<dbReference type="InterPro" id="IPR013155">
    <property type="entry name" value="M/V/L/I-tRNA-synth_anticd-bd"/>
</dbReference>
<dbReference type="Gene3D" id="3.40.50.620">
    <property type="entry name" value="HUPs"/>
    <property type="match status" value="1"/>
</dbReference>
<evidence type="ECO:0000259" key="10">
    <source>
        <dbReference type="Pfam" id="PF00133"/>
    </source>
</evidence>
<dbReference type="InParanoid" id="A2EIB0"/>
<dbReference type="RefSeq" id="XP_001319815.1">
    <property type="nucleotide sequence ID" value="XM_001319780.1"/>
</dbReference>
<protein>
    <recommendedName>
        <fullName evidence="2">leucine--tRNA ligase</fullName>
        <ecNumber evidence="2">6.1.1.4</ecNumber>
    </recommendedName>
    <alternativeName>
        <fullName evidence="8">Leucyl-tRNA synthetase</fullName>
    </alternativeName>
</protein>
<keyword evidence="3 9" id="KW-0436">Ligase</keyword>
<dbReference type="FunCoup" id="A2EIB0">
    <property type="interactions" value="868"/>
</dbReference>
<dbReference type="VEuPathDB" id="TrichDB:TVAGG3_0060400"/>
<dbReference type="InterPro" id="IPR001412">
    <property type="entry name" value="aa-tRNA-synth_I_CS"/>
</dbReference>
<organism evidence="12 13">
    <name type="scientific">Trichomonas vaginalis (strain ATCC PRA-98 / G3)</name>
    <dbReference type="NCBI Taxonomy" id="412133"/>
    <lineage>
        <taxon>Eukaryota</taxon>
        <taxon>Metamonada</taxon>
        <taxon>Parabasalia</taxon>
        <taxon>Trichomonadida</taxon>
        <taxon>Trichomonadidae</taxon>
        <taxon>Trichomonas</taxon>
    </lineage>
</organism>
<reference evidence="12" key="2">
    <citation type="journal article" date="2007" name="Science">
        <title>Draft genome sequence of the sexually transmitted pathogen Trichomonas vaginalis.</title>
        <authorList>
            <person name="Carlton J.M."/>
            <person name="Hirt R.P."/>
            <person name="Silva J.C."/>
            <person name="Delcher A.L."/>
            <person name="Schatz M."/>
            <person name="Zhao Q."/>
            <person name="Wortman J.R."/>
            <person name="Bidwell S.L."/>
            <person name="Alsmark U.C.M."/>
            <person name="Besteiro S."/>
            <person name="Sicheritz-Ponten T."/>
            <person name="Noel C.J."/>
            <person name="Dacks J.B."/>
            <person name="Foster P.G."/>
            <person name="Simillion C."/>
            <person name="Van de Peer Y."/>
            <person name="Miranda-Saavedra D."/>
            <person name="Barton G.J."/>
            <person name="Westrop G.D."/>
            <person name="Mueller S."/>
            <person name="Dessi D."/>
            <person name="Fiori P.L."/>
            <person name="Ren Q."/>
            <person name="Paulsen I."/>
            <person name="Zhang H."/>
            <person name="Bastida-Corcuera F.D."/>
            <person name="Simoes-Barbosa A."/>
            <person name="Brown M.T."/>
            <person name="Hayes R.D."/>
            <person name="Mukherjee M."/>
            <person name="Okumura C.Y."/>
            <person name="Schneider R."/>
            <person name="Smith A.J."/>
            <person name="Vanacova S."/>
            <person name="Villalvazo M."/>
            <person name="Haas B.J."/>
            <person name="Pertea M."/>
            <person name="Feldblyum T.V."/>
            <person name="Utterback T.R."/>
            <person name="Shu C.L."/>
            <person name="Osoegawa K."/>
            <person name="de Jong P.J."/>
            <person name="Hrdy I."/>
            <person name="Horvathova L."/>
            <person name="Zubacova Z."/>
            <person name="Dolezal P."/>
            <person name="Malik S.B."/>
            <person name="Logsdon J.M. Jr."/>
            <person name="Henze K."/>
            <person name="Gupta A."/>
            <person name="Wang C.C."/>
            <person name="Dunne R.L."/>
            <person name="Upcroft J.A."/>
            <person name="Upcroft P."/>
            <person name="White O."/>
            <person name="Salzberg S.L."/>
            <person name="Tang P."/>
            <person name="Chiu C.-H."/>
            <person name="Lee Y.-S."/>
            <person name="Embley T.M."/>
            <person name="Coombs G.H."/>
            <person name="Mottram J.C."/>
            <person name="Tachezy J."/>
            <person name="Fraser-Liggett C.M."/>
            <person name="Johnson P.J."/>
        </authorList>
    </citation>
    <scope>NUCLEOTIDE SEQUENCE [LARGE SCALE GENOMIC DNA]</scope>
    <source>
        <strain evidence="12">G3</strain>
    </source>
</reference>
<dbReference type="NCBIfam" id="NF008957">
    <property type="entry name" value="PRK12300.1"/>
    <property type="match status" value="1"/>
</dbReference>
<dbReference type="PANTHER" id="PTHR45794:SF1">
    <property type="entry name" value="LEUCINE--TRNA LIGASE, CYTOPLASMIC"/>
    <property type="match status" value="1"/>
</dbReference>
<evidence type="ECO:0000313" key="12">
    <source>
        <dbReference type="EMBL" id="EAY07592.1"/>
    </source>
</evidence>
<dbReference type="GO" id="GO:0004823">
    <property type="term" value="F:leucine-tRNA ligase activity"/>
    <property type="evidence" value="ECO:0000318"/>
    <property type="project" value="GO_Central"/>
</dbReference>
<evidence type="ECO:0000256" key="2">
    <source>
        <dbReference type="ARBA" id="ARBA00013164"/>
    </source>
</evidence>
<dbReference type="KEGG" id="tva:4765486"/>
<name>A2EIB0_TRIV3</name>
<dbReference type="GO" id="GO:0006429">
    <property type="term" value="P:leucyl-tRNA aminoacylation"/>
    <property type="evidence" value="ECO:0000318"/>
    <property type="project" value="GO_Central"/>
</dbReference>
<dbReference type="SUPFAM" id="SSF50677">
    <property type="entry name" value="ValRS/IleRS/LeuRS editing domain"/>
    <property type="match status" value="1"/>
</dbReference>
<comment type="similarity">
    <text evidence="1 9">Belongs to the class-I aminoacyl-tRNA synthetase family.</text>
</comment>
<feature type="domain" description="Methionyl/Valyl/Leucyl/Isoleucyl-tRNA synthetase anticodon-binding" evidence="11">
    <location>
        <begin position="774"/>
        <end position="874"/>
    </location>
</feature>
<evidence type="ECO:0000256" key="5">
    <source>
        <dbReference type="ARBA" id="ARBA00022840"/>
    </source>
</evidence>
<dbReference type="OMA" id="KFIEWQF"/>
<keyword evidence="4 9" id="KW-0547">Nucleotide-binding</keyword>
<dbReference type="VEuPathDB" id="TrichDB:TVAG_334040"/>
<dbReference type="GO" id="GO:0005524">
    <property type="term" value="F:ATP binding"/>
    <property type="evidence" value="ECO:0007669"/>
    <property type="project" value="UniProtKB-KW"/>
</dbReference>
<dbReference type="Proteomes" id="UP000001542">
    <property type="component" value="Unassembled WGS sequence"/>
</dbReference>
<feature type="domain" description="Aminoacyl-tRNA synthetase class Ia" evidence="10">
    <location>
        <begin position="177"/>
        <end position="738"/>
    </location>
</feature>
<dbReference type="SUPFAM" id="SSF47323">
    <property type="entry name" value="Anticodon-binding domain of a subclass of class I aminoacyl-tRNA synthetases"/>
    <property type="match status" value="1"/>
</dbReference>
<dbReference type="InterPro" id="IPR004493">
    <property type="entry name" value="Leu-tRNA-synth_Ia_arc/euk"/>
</dbReference>
<dbReference type="InterPro" id="IPR014729">
    <property type="entry name" value="Rossmann-like_a/b/a_fold"/>
</dbReference>
<accession>A2EIB0</accession>
<dbReference type="Gene3D" id="3.90.740.10">
    <property type="entry name" value="Valyl/Leucyl/Isoleucyl-tRNA synthetase, editing domain"/>
    <property type="match status" value="1"/>
</dbReference>
<keyword evidence="6 9" id="KW-0648">Protein biosynthesis</keyword>
<evidence type="ECO:0000259" key="11">
    <source>
        <dbReference type="Pfam" id="PF08264"/>
    </source>
</evidence>
<keyword evidence="5 9" id="KW-0067">ATP-binding</keyword>
<dbReference type="EMBL" id="DS113396">
    <property type="protein sequence ID" value="EAY07592.1"/>
    <property type="molecule type" value="Genomic_DNA"/>
</dbReference>
<dbReference type="PROSITE" id="PS00178">
    <property type="entry name" value="AA_TRNA_LIGASE_I"/>
    <property type="match status" value="1"/>
</dbReference>
<dbReference type="NCBIfam" id="TIGR00395">
    <property type="entry name" value="leuS_arch"/>
    <property type="match status" value="1"/>
</dbReference>
<evidence type="ECO:0000313" key="13">
    <source>
        <dbReference type="Proteomes" id="UP000001542"/>
    </source>
</evidence>
<dbReference type="FunFam" id="3.90.740.10:FF:000001">
    <property type="entry name" value="Leucine--tRNA ligase, cytoplasmic"/>
    <property type="match status" value="1"/>
</dbReference>
<evidence type="ECO:0000256" key="6">
    <source>
        <dbReference type="ARBA" id="ARBA00022917"/>
    </source>
</evidence>
<dbReference type="Pfam" id="PF08264">
    <property type="entry name" value="Anticodon_1"/>
    <property type="match status" value="1"/>
</dbReference>
<dbReference type="SMR" id="A2EIB0"/>
<dbReference type="STRING" id="5722.A2EIB0"/>
<dbReference type="EC" id="6.1.1.4" evidence="2"/>
<gene>
    <name evidence="12" type="ORF">TVAG_334040</name>
</gene>
<dbReference type="InterPro" id="IPR009080">
    <property type="entry name" value="tRNAsynth_Ia_anticodon-bd"/>
</dbReference>
<dbReference type="eggNOG" id="KOG0437">
    <property type="taxonomic scope" value="Eukaryota"/>
</dbReference>
<evidence type="ECO:0000256" key="9">
    <source>
        <dbReference type="RuleBase" id="RU363035"/>
    </source>
</evidence>
<dbReference type="SUPFAM" id="SSF52374">
    <property type="entry name" value="Nucleotidylyl transferase"/>
    <property type="match status" value="1"/>
</dbReference>
<keyword evidence="7 9" id="KW-0030">Aminoacyl-tRNA synthetase</keyword>
<dbReference type="OrthoDB" id="10249672at2759"/>
<evidence type="ECO:0000256" key="3">
    <source>
        <dbReference type="ARBA" id="ARBA00022598"/>
    </source>
</evidence>
<dbReference type="GO" id="GO:0002161">
    <property type="term" value="F:aminoacyl-tRNA deacylase activity"/>
    <property type="evidence" value="ECO:0007669"/>
    <property type="project" value="InterPro"/>
</dbReference>
<evidence type="ECO:0000256" key="8">
    <source>
        <dbReference type="ARBA" id="ARBA00030520"/>
    </source>
</evidence>
<dbReference type="InterPro" id="IPR009008">
    <property type="entry name" value="Val/Leu/Ile-tRNA-synth_edit"/>
</dbReference>
<evidence type="ECO:0000256" key="1">
    <source>
        <dbReference type="ARBA" id="ARBA00005594"/>
    </source>
</evidence>
<feature type="domain" description="Aminoacyl-tRNA synthetase class Ia" evidence="10">
    <location>
        <begin position="29"/>
        <end position="125"/>
    </location>
</feature>
<dbReference type="AlphaFoldDB" id="A2EIB0"/>
<reference evidence="12" key="1">
    <citation type="submission" date="2006-10" db="EMBL/GenBank/DDBJ databases">
        <authorList>
            <person name="Amadeo P."/>
            <person name="Zhao Q."/>
            <person name="Wortman J."/>
            <person name="Fraser-Liggett C."/>
            <person name="Carlton J."/>
        </authorList>
    </citation>
    <scope>NUCLEOTIDE SEQUENCE</scope>
    <source>
        <strain evidence="12">G3</strain>
    </source>
</reference>
<evidence type="ECO:0000256" key="4">
    <source>
        <dbReference type="ARBA" id="ARBA00022741"/>
    </source>
</evidence>